<evidence type="ECO:0000313" key="3">
    <source>
        <dbReference type="Proteomes" id="UP000050509"/>
    </source>
</evidence>
<name>A0A0P9D6K1_9CHLR</name>
<accession>A0A0P9D6K1</accession>
<keyword evidence="3" id="KW-1185">Reference proteome</keyword>
<feature type="non-terminal residue" evidence="2">
    <location>
        <position position="76"/>
    </location>
</feature>
<comment type="caution">
    <text evidence="2">The sequence shown here is derived from an EMBL/GenBank/DDBJ whole genome shotgun (WGS) entry which is preliminary data.</text>
</comment>
<gene>
    <name evidence="2" type="ORF">SE17_09815</name>
</gene>
<protein>
    <submittedName>
        <fullName evidence="2">Uncharacterized protein</fullName>
    </submittedName>
</protein>
<reference evidence="2 3" key="1">
    <citation type="submission" date="2015-09" db="EMBL/GenBank/DDBJ databases">
        <title>Draft genome sequence of Kouleothrix aurantiaca JCM 19913.</title>
        <authorList>
            <person name="Hemp J."/>
        </authorList>
    </citation>
    <scope>NUCLEOTIDE SEQUENCE [LARGE SCALE GENOMIC DNA]</scope>
    <source>
        <strain evidence="2 3">COM-B</strain>
    </source>
</reference>
<dbReference type="Proteomes" id="UP000050509">
    <property type="component" value="Unassembled WGS sequence"/>
</dbReference>
<evidence type="ECO:0000313" key="2">
    <source>
        <dbReference type="EMBL" id="KPV53410.1"/>
    </source>
</evidence>
<dbReference type="EMBL" id="LJCR01000266">
    <property type="protein sequence ID" value="KPV53410.1"/>
    <property type="molecule type" value="Genomic_DNA"/>
</dbReference>
<keyword evidence="1" id="KW-0732">Signal</keyword>
<proteinExistence type="predicted"/>
<dbReference type="AlphaFoldDB" id="A0A0P9D6K1"/>
<evidence type="ECO:0000256" key="1">
    <source>
        <dbReference type="SAM" id="SignalP"/>
    </source>
</evidence>
<sequence>MQTSLFKRIRWGLALALGALLIGALPRGSAPAARAASTDVSGISCTTSNSPNPSFSLTATEGSIGVPDGNIVYMWS</sequence>
<feature type="signal peptide" evidence="1">
    <location>
        <begin position="1"/>
        <end position="35"/>
    </location>
</feature>
<feature type="chain" id="PRO_5006156111" evidence="1">
    <location>
        <begin position="36"/>
        <end position="76"/>
    </location>
</feature>
<organism evidence="2 3">
    <name type="scientific">Kouleothrix aurantiaca</name>
    <dbReference type="NCBI Taxonomy" id="186479"/>
    <lineage>
        <taxon>Bacteria</taxon>
        <taxon>Bacillati</taxon>
        <taxon>Chloroflexota</taxon>
        <taxon>Chloroflexia</taxon>
        <taxon>Chloroflexales</taxon>
        <taxon>Roseiflexineae</taxon>
        <taxon>Roseiflexaceae</taxon>
        <taxon>Kouleothrix</taxon>
    </lineage>
</organism>